<evidence type="ECO:0000313" key="1">
    <source>
        <dbReference type="EMBL" id="MBE9117156.1"/>
    </source>
</evidence>
<dbReference type="AlphaFoldDB" id="A0A8J7DXK1"/>
<dbReference type="EMBL" id="JADEWZ010000021">
    <property type="protein sequence ID" value="MBE9117156.1"/>
    <property type="molecule type" value="Genomic_DNA"/>
</dbReference>
<keyword evidence="2" id="KW-1185">Reference proteome</keyword>
<protein>
    <submittedName>
        <fullName evidence="1">Uncharacterized protein</fullName>
    </submittedName>
</protein>
<name>A0A8J7DXK1_9CYAN</name>
<organism evidence="1 2">
    <name type="scientific">Lusitaniella coriacea LEGE 07157</name>
    <dbReference type="NCBI Taxonomy" id="945747"/>
    <lineage>
        <taxon>Bacteria</taxon>
        <taxon>Bacillati</taxon>
        <taxon>Cyanobacteriota</taxon>
        <taxon>Cyanophyceae</taxon>
        <taxon>Spirulinales</taxon>
        <taxon>Lusitaniellaceae</taxon>
        <taxon>Lusitaniella</taxon>
    </lineage>
</organism>
<evidence type="ECO:0000313" key="2">
    <source>
        <dbReference type="Proteomes" id="UP000654482"/>
    </source>
</evidence>
<reference evidence="1" key="1">
    <citation type="submission" date="2020-10" db="EMBL/GenBank/DDBJ databases">
        <authorList>
            <person name="Castelo-Branco R."/>
            <person name="Eusebio N."/>
            <person name="Adriana R."/>
            <person name="Vieira A."/>
            <person name="Brugerolle De Fraissinette N."/>
            <person name="Rezende De Castro R."/>
            <person name="Schneider M.P."/>
            <person name="Vasconcelos V."/>
            <person name="Leao P.N."/>
        </authorList>
    </citation>
    <scope>NUCLEOTIDE SEQUENCE</scope>
    <source>
        <strain evidence="1">LEGE 07157</strain>
    </source>
</reference>
<comment type="caution">
    <text evidence="1">The sequence shown here is derived from an EMBL/GenBank/DDBJ whole genome shotgun (WGS) entry which is preliminary data.</text>
</comment>
<gene>
    <name evidence="1" type="ORF">IQ249_14745</name>
</gene>
<dbReference type="RefSeq" id="WP_194030248.1">
    <property type="nucleotide sequence ID" value="NZ_JADEWZ010000021.1"/>
</dbReference>
<dbReference type="Proteomes" id="UP000654482">
    <property type="component" value="Unassembled WGS sequence"/>
</dbReference>
<sequence length="78" mass="9161">MKEFLKVQHPFSEEYEISDITRQKHIGDRSENIKTGQIIRKEKKSDPQLAPKLLEKGIKAYNQCDETLTQYCTFVESE</sequence>
<accession>A0A8J7DXK1</accession>
<proteinExistence type="predicted"/>